<dbReference type="Proteomes" id="UP000094197">
    <property type="component" value="Chromosome 1"/>
</dbReference>
<protein>
    <recommendedName>
        <fullName evidence="3">Lipoprotein</fullName>
    </recommendedName>
</protein>
<accession>A0A1D7V209</accession>
<organism evidence="1 2">
    <name type="scientific">Leptospira tipperaryensis</name>
    <dbReference type="NCBI Taxonomy" id="2564040"/>
    <lineage>
        <taxon>Bacteria</taxon>
        <taxon>Pseudomonadati</taxon>
        <taxon>Spirochaetota</taxon>
        <taxon>Spirochaetia</taxon>
        <taxon>Leptospirales</taxon>
        <taxon>Leptospiraceae</taxon>
        <taxon>Leptospira</taxon>
    </lineage>
</organism>
<sequence length="401" mass="42446">MLPVAAFFTLFLFLMDCNSKKKDDSSNLLLALLGIAAGGSNAEFKLTTATAMAGARVSNSSGFLVGPNASGFLIDLAGDNPLNYGDGDAFSDHFLTPAAVSMEVCQILAYKKVAKGGPAPGTETIENADFRPFKLGNNNVPGGAPDLGPCSGFMSVALKVGEGTTGSAYLPISPIPSEVSADYDRIGIIVRGFSYYFEPNVVPENSYRYVDLLLNNPSPQMSRGEVSTKIFGNGCPVSFTNSAGFILNQLLPAGETLMSSCTFVESAVDSSSGSFLAIPGFNYFSYPGAFLNTPVNPGVNYTSANQKLKFKSPASMNGIPATTPYILVVDLDNSNPGKSNLLFNLSVENVLFWDSSSADNVFSPQLDAADRPNATDGNDNLTNAARRNVIFHLPTILSEYK</sequence>
<dbReference type="NCBIfam" id="NF047529">
    <property type="entry name" value="SrpA"/>
    <property type="match status" value="1"/>
</dbReference>
<evidence type="ECO:0000313" key="1">
    <source>
        <dbReference type="EMBL" id="AOP35880.1"/>
    </source>
</evidence>
<gene>
    <name evidence="1" type="ORF">A0128_03575</name>
</gene>
<proteinExistence type="predicted"/>
<reference evidence="1 2" key="1">
    <citation type="submission" date="2016-04" db="EMBL/GenBank/DDBJ databases">
        <title>Complete genome seqeunce of Leptospira alstonii serovar Room22.</title>
        <authorList>
            <person name="Nally J.E."/>
            <person name="Bayles D.O."/>
            <person name="Hurley D."/>
            <person name="Fanning S."/>
            <person name="McMahon B.J."/>
            <person name="Arent Z."/>
        </authorList>
    </citation>
    <scope>NUCLEOTIDE SEQUENCE [LARGE SCALE GENOMIC DNA]</scope>
    <source>
        <strain evidence="1 2">GWTS #1</strain>
    </source>
</reference>
<dbReference type="AlphaFoldDB" id="A0A1D7V209"/>
<evidence type="ECO:0008006" key="3">
    <source>
        <dbReference type="Google" id="ProtNLM"/>
    </source>
</evidence>
<dbReference type="RefSeq" id="WP_069609085.1">
    <property type="nucleotide sequence ID" value="NZ_CP015217.1"/>
</dbReference>
<name>A0A1D7V209_9LEPT</name>
<dbReference type="EMBL" id="CP015217">
    <property type="protein sequence ID" value="AOP35880.1"/>
    <property type="molecule type" value="Genomic_DNA"/>
</dbReference>
<dbReference type="KEGG" id="laj:A0128_03575"/>
<evidence type="ECO:0000313" key="2">
    <source>
        <dbReference type="Proteomes" id="UP000094197"/>
    </source>
</evidence>
<keyword evidence="2" id="KW-1185">Reference proteome</keyword>